<organism evidence="3 4">
    <name type="scientific">Zea mays</name>
    <name type="common">Maize</name>
    <dbReference type="NCBI Taxonomy" id="4577"/>
    <lineage>
        <taxon>Eukaryota</taxon>
        <taxon>Viridiplantae</taxon>
        <taxon>Streptophyta</taxon>
        <taxon>Embryophyta</taxon>
        <taxon>Tracheophyta</taxon>
        <taxon>Spermatophyta</taxon>
        <taxon>Magnoliopsida</taxon>
        <taxon>Liliopsida</taxon>
        <taxon>Poales</taxon>
        <taxon>Poaceae</taxon>
        <taxon>PACMAD clade</taxon>
        <taxon>Panicoideae</taxon>
        <taxon>Andropogonodae</taxon>
        <taxon>Andropogoneae</taxon>
        <taxon>Tripsacinae</taxon>
        <taxon>Zea</taxon>
    </lineage>
</organism>
<name>A0A804P8Z0_MAIZE</name>
<evidence type="ECO:0000313" key="3">
    <source>
        <dbReference type="EnsemblPlants" id="Zm00001eb217070_P001"/>
    </source>
</evidence>
<protein>
    <recommendedName>
        <fullName evidence="2">Myb/SANT-like domain-containing protein</fullName>
    </recommendedName>
</protein>
<evidence type="ECO:0000256" key="1">
    <source>
        <dbReference type="SAM" id="MobiDB-lite"/>
    </source>
</evidence>
<reference evidence="3" key="2">
    <citation type="submission" date="2019-07" db="EMBL/GenBank/DDBJ databases">
        <authorList>
            <person name="Seetharam A."/>
            <person name="Woodhouse M."/>
            <person name="Cannon E."/>
        </authorList>
    </citation>
    <scope>NUCLEOTIDE SEQUENCE [LARGE SCALE GENOMIC DNA]</scope>
    <source>
        <strain evidence="3">cv. B73</strain>
    </source>
</reference>
<dbReference type="RefSeq" id="XP_008643819.1">
    <property type="nucleotide sequence ID" value="XM_008645597.3"/>
</dbReference>
<accession>A0A804P8Z0</accession>
<dbReference type="FunCoup" id="A0A804P8Z0">
    <property type="interactions" value="1638"/>
</dbReference>
<dbReference type="PANTHER" id="PTHR47851">
    <property type="entry name" value="OS06G0588700 PROTEIN-RELATED"/>
    <property type="match status" value="1"/>
</dbReference>
<dbReference type="Proteomes" id="UP000007305">
    <property type="component" value="Chromosome 5"/>
</dbReference>
<gene>
    <name evidence="3" type="primary">LOC100285426</name>
</gene>
<dbReference type="OrthoDB" id="602113at2759"/>
<feature type="domain" description="Myb/SANT-like" evidence="2">
    <location>
        <begin position="128"/>
        <end position="220"/>
    </location>
</feature>
<dbReference type="PANTHER" id="PTHR47851:SF1">
    <property type="entry name" value="OS06G0588700 PROTEIN"/>
    <property type="match status" value="1"/>
</dbReference>
<dbReference type="Pfam" id="PF12776">
    <property type="entry name" value="Myb_DNA-bind_3"/>
    <property type="match status" value="1"/>
</dbReference>
<dbReference type="Gramene" id="Zm00001eb217070_T001">
    <property type="protein sequence ID" value="Zm00001eb217070_P001"/>
    <property type="gene ID" value="Zm00001eb217070"/>
</dbReference>
<reference evidence="3" key="3">
    <citation type="submission" date="2021-05" db="UniProtKB">
        <authorList>
            <consortium name="EnsemblPlants"/>
        </authorList>
    </citation>
    <scope>IDENTIFICATION</scope>
    <source>
        <strain evidence="3">cv. B73</strain>
    </source>
</reference>
<feature type="compositionally biased region" description="Acidic residues" evidence="1">
    <location>
        <begin position="279"/>
        <end position="288"/>
    </location>
</feature>
<evidence type="ECO:0000259" key="2">
    <source>
        <dbReference type="Pfam" id="PF12776"/>
    </source>
</evidence>
<dbReference type="AlphaFoldDB" id="A0A804P8Z0"/>
<evidence type="ECO:0000313" key="4">
    <source>
        <dbReference type="Proteomes" id="UP000007305"/>
    </source>
</evidence>
<dbReference type="InParanoid" id="A0A804P8Z0"/>
<feature type="region of interest" description="Disordered" evidence="1">
    <location>
        <begin position="279"/>
        <end position="315"/>
    </location>
</feature>
<dbReference type="EnsemblPlants" id="Zm00001eb217070_T001">
    <property type="protein sequence ID" value="Zm00001eb217070_P001"/>
    <property type="gene ID" value="Zm00001eb217070"/>
</dbReference>
<sequence>MQAVARAARGLAAAAVARAARGLAAAAAAARPSVMEAGHSGQVQQARGIVVQVRDGNLEPALSIMERKMRSSGTERLIRAHTLLDIKDSENRLLALKELMQRVRSQELMLRKIVIKQIRTMEEDNADWCDENVKIACEIFAEEVRAKNRSGSHLNKLGYNNVMVKFKERTGKTYSELQFKNKWDKLKKDYSNWKQLGKETGCGWDPNKKLYVAPDWWWEKANIQFKGISKFKDKSLQNAEELSVMFEDLRNTGDDHWVPTSGELPQDTEAQIHDAINIEDENASDCGEDTPSSSTSKRRRVVVTDKGKKPKTTGGQWMQDQMSKLFELNKQTTTSCESMVLARTQETPGSSIKDVMQLDKGKKPKTTGGQWMQDQMSKLVELNKQTTSCESMFLARTQETPGSSIKDVMQLVKACGAIAGSKEHFIATQVFTKKNEREMFLTLDTPEERFQWLSMKYEWMTMNKKG</sequence>
<keyword evidence="4" id="KW-1185">Reference proteome</keyword>
<dbReference type="InterPro" id="IPR024752">
    <property type="entry name" value="Myb/SANT-like_dom"/>
</dbReference>
<reference evidence="4" key="1">
    <citation type="journal article" date="2009" name="Science">
        <title>The B73 maize genome: complexity, diversity, and dynamics.</title>
        <authorList>
            <person name="Schnable P.S."/>
            <person name="Ware D."/>
            <person name="Fulton R.S."/>
            <person name="Stein J.C."/>
            <person name="Wei F."/>
            <person name="Pasternak S."/>
            <person name="Liang C."/>
            <person name="Zhang J."/>
            <person name="Fulton L."/>
            <person name="Graves T.A."/>
            <person name="Minx P."/>
            <person name="Reily A.D."/>
            <person name="Courtney L."/>
            <person name="Kruchowski S.S."/>
            <person name="Tomlinson C."/>
            <person name="Strong C."/>
            <person name="Delehaunty K."/>
            <person name="Fronick C."/>
            <person name="Courtney B."/>
            <person name="Rock S.M."/>
            <person name="Belter E."/>
            <person name="Du F."/>
            <person name="Kim K."/>
            <person name="Abbott R.M."/>
            <person name="Cotton M."/>
            <person name="Levy A."/>
            <person name="Marchetto P."/>
            <person name="Ochoa K."/>
            <person name="Jackson S.M."/>
            <person name="Gillam B."/>
            <person name="Chen W."/>
            <person name="Yan L."/>
            <person name="Higginbotham J."/>
            <person name="Cardenas M."/>
            <person name="Waligorski J."/>
            <person name="Applebaum E."/>
            <person name="Phelps L."/>
            <person name="Falcone J."/>
            <person name="Kanchi K."/>
            <person name="Thane T."/>
            <person name="Scimone A."/>
            <person name="Thane N."/>
            <person name="Henke J."/>
            <person name="Wang T."/>
            <person name="Ruppert J."/>
            <person name="Shah N."/>
            <person name="Rotter K."/>
            <person name="Hodges J."/>
            <person name="Ingenthron E."/>
            <person name="Cordes M."/>
            <person name="Kohlberg S."/>
            <person name="Sgro J."/>
            <person name="Delgado B."/>
            <person name="Mead K."/>
            <person name="Chinwalla A."/>
            <person name="Leonard S."/>
            <person name="Crouse K."/>
            <person name="Collura K."/>
            <person name="Kudrna D."/>
            <person name="Currie J."/>
            <person name="He R."/>
            <person name="Angelova A."/>
            <person name="Rajasekar S."/>
            <person name="Mueller T."/>
            <person name="Lomeli R."/>
            <person name="Scara G."/>
            <person name="Ko A."/>
            <person name="Delaney K."/>
            <person name="Wissotski M."/>
            <person name="Lopez G."/>
            <person name="Campos D."/>
            <person name="Braidotti M."/>
            <person name="Ashley E."/>
            <person name="Golser W."/>
            <person name="Kim H."/>
            <person name="Lee S."/>
            <person name="Lin J."/>
            <person name="Dujmic Z."/>
            <person name="Kim W."/>
            <person name="Talag J."/>
            <person name="Zuccolo A."/>
            <person name="Fan C."/>
            <person name="Sebastian A."/>
            <person name="Kramer M."/>
            <person name="Spiegel L."/>
            <person name="Nascimento L."/>
            <person name="Zutavern T."/>
            <person name="Miller B."/>
            <person name="Ambroise C."/>
            <person name="Muller S."/>
            <person name="Spooner W."/>
            <person name="Narechania A."/>
            <person name="Ren L."/>
            <person name="Wei S."/>
            <person name="Kumari S."/>
            <person name="Faga B."/>
            <person name="Levy M.J."/>
            <person name="McMahan L."/>
            <person name="Van Buren P."/>
            <person name="Vaughn M.W."/>
            <person name="Ying K."/>
            <person name="Yeh C.-T."/>
            <person name="Emrich S.J."/>
            <person name="Jia Y."/>
            <person name="Kalyanaraman A."/>
            <person name="Hsia A.-P."/>
            <person name="Barbazuk W.B."/>
            <person name="Baucom R.S."/>
            <person name="Brutnell T.P."/>
            <person name="Carpita N.C."/>
            <person name="Chaparro C."/>
            <person name="Chia J.-M."/>
            <person name="Deragon J.-M."/>
            <person name="Estill J.C."/>
            <person name="Fu Y."/>
            <person name="Jeddeloh J.A."/>
            <person name="Han Y."/>
            <person name="Lee H."/>
            <person name="Li P."/>
            <person name="Lisch D.R."/>
            <person name="Liu S."/>
            <person name="Liu Z."/>
            <person name="Nagel D.H."/>
            <person name="McCann M.C."/>
            <person name="SanMiguel P."/>
            <person name="Myers A.M."/>
            <person name="Nettleton D."/>
            <person name="Nguyen J."/>
            <person name="Penning B.W."/>
            <person name="Ponnala L."/>
            <person name="Schneider K.L."/>
            <person name="Schwartz D.C."/>
            <person name="Sharma A."/>
            <person name="Soderlund C."/>
            <person name="Springer N.M."/>
            <person name="Sun Q."/>
            <person name="Wang H."/>
            <person name="Waterman M."/>
            <person name="Westerman R."/>
            <person name="Wolfgruber T.K."/>
            <person name="Yang L."/>
            <person name="Yu Y."/>
            <person name="Zhang L."/>
            <person name="Zhou S."/>
            <person name="Zhu Q."/>
            <person name="Bennetzen J.L."/>
            <person name="Dawe R.K."/>
            <person name="Jiang J."/>
            <person name="Jiang N."/>
            <person name="Presting G.G."/>
            <person name="Wessler S.R."/>
            <person name="Aluru S."/>
            <person name="Martienssen R.A."/>
            <person name="Clifton S.W."/>
            <person name="McCombie W.R."/>
            <person name="Wing R.A."/>
            <person name="Wilson R.K."/>
        </authorList>
    </citation>
    <scope>NUCLEOTIDE SEQUENCE [LARGE SCALE GENOMIC DNA]</scope>
    <source>
        <strain evidence="4">cv. B73</strain>
    </source>
</reference>
<proteinExistence type="predicted"/>
<dbReference type="GeneID" id="100285426"/>